<dbReference type="GO" id="GO:0051666">
    <property type="term" value="P:actin cortical patch localization"/>
    <property type="evidence" value="ECO:0007669"/>
    <property type="project" value="TreeGrafter"/>
</dbReference>
<dbReference type="InterPro" id="IPR002014">
    <property type="entry name" value="VHS_dom"/>
</dbReference>
<dbReference type="STRING" id="101127.A0A1X2GMP9"/>
<evidence type="ECO:0000313" key="3">
    <source>
        <dbReference type="EMBL" id="ORX57365.1"/>
    </source>
</evidence>
<name>A0A1X2GMP9_9FUNG</name>
<dbReference type="GO" id="GO:0030479">
    <property type="term" value="C:actin cortical patch"/>
    <property type="evidence" value="ECO:0007669"/>
    <property type="project" value="TreeGrafter"/>
</dbReference>
<dbReference type="InterPro" id="IPR044103">
    <property type="entry name" value="GAT_LSB5"/>
</dbReference>
<gene>
    <name evidence="3" type="ORF">DM01DRAFT_1333987</name>
</gene>
<dbReference type="PROSITE" id="PS50179">
    <property type="entry name" value="VHS"/>
    <property type="match status" value="1"/>
</dbReference>
<dbReference type="PANTHER" id="PTHR47789">
    <property type="entry name" value="LAS SEVENTEEN-BINDING PROTEIN 5"/>
    <property type="match status" value="1"/>
</dbReference>
<evidence type="ECO:0000256" key="1">
    <source>
        <dbReference type="SAM" id="MobiDB-lite"/>
    </source>
</evidence>
<dbReference type="OrthoDB" id="10068368at2759"/>
<feature type="compositionally biased region" description="Low complexity" evidence="1">
    <location>
        <begin position="270"/>
        <end position="282"/>
    </location>
</feature>
<dbReference type="CDD" id="cd14232">
    <property type="entry name" value="GAT_LSB5"/>
    <property type="match status" value="1"/>
</dbReference>
<protein>
    <recommendedName>
        <fullName evidence="2">VHS domain-containing protein</fullName>
    </recommendedName>
</protein>
<dbReference type="Proteomes" id="UP000242146">
    <property type="component" value="Unassembled WGS sequence"/>
</dbReference>
<feature type="region of interest" description="Disordered" evidence="1">
    <location>
        <begin position="71"/>
        <end position="132"/>
    </location>
</feature>
<organism evidence="3 4">
    <name type="scientific">Hesseltinella vesiculosa</name>
    <dbReference type="NCBI Taxonomy" id="101127"/>
    <lineage>
        <taxon>Eukaryota</taxon>
        <taxon>Fungi</taxon>
        <taxon>Fungi incertae sedis</taxon>
        <taxon>Mucoromycota</taxon>
        <taxon>Mucoromycotina</taxon>
        <taxon>Mucoromycetes</taxon>
        <taxon>Mucorales</taxon>
        <taxon>Cunninghamellaceae</taxon>
        <taxon>Hesseltinella</taxon>
    </lineage>
</organism>
<dbReference type="InterPro" id="IPR008942">
    <property type="entry name" value="ENTH_VHS"/>
</dbReference>
<comment type="caution">
    <text evidence="3">The sequence shown here is derived from an EMBL/GenBank/DDBJ whole genome shotgun (WGS) entry which is preliminary data.</text>
</comment>
<dbReference type="Gene3D" id="1.20.58.160">
    <property type="match status" value="1"/>
</dbReference>
<dbReference type="PANTHER" id="PTHR47789:SF1">
    <property type="entry name" value="LAS SEVENTEEN-BINDING PROTEIN 5"/>
    <property type="match status" value="1"/>
</dbReference>
<keyword evidence="4" id="KW-1185">Reference proteome</keyword>
<dbReference type="InterPro" id="IPR038425">
    <property type="entry name" value="GAT_sf"/>
</dbReference>
<evidence type="ECO:0000313" key="4">
    <source>
        <dbReference type="Proteomes" id="UP000242146"/>
    </source>
</evidence>
<dbReference type="EMBL" id="MCGT01000008">
    <property type="protein sequence ID" value="ORX57365.1"/>
    <property type="molecule type" value="Genomic_DNA"/>
</dbReference>
<dbReference type="GO" id="GO:0035091">
    <property type="term" value="F:phosphatidylinositol binding"/>
    <property type="evidence" value="ECO:0007669"/>
    <property type="project" value="InterPro"/>
</dbReference>
<feature type="region of interest" description="Disordered" evidence="1">
    <location>
        <begin position="262"/>
        <end position="296"/>
    </location>
</feature>
<dbReference type="Gene3D" id="1.25.40.90">
    <property type="match status" value="1"/>
</dbReference>
<feature type="domain" description="VHS" evidence="2">
    <location>
        <begin position="1"/>
        <end position="65"/>
    </location>
</feature>
<dbReference type="SUPFAM" id="SSF89009">
    <property type="entry name" value="GAT-like domain"/>
    <property type="match status" value="1"/>
</dbReference>
<feature type="compositionally biased region" description="Low complexity" evidence="1">
    <location>
        <begin position="77"/>
        <end position="95"/>
    </location>
</feature>
<dbReference type="InterPro" id="IPR045007">
    <property type="entry name" value="LSB5"/>
</dbReference>
<accession>A0A1X2GMP9</accession>
<dbReference type="GO" id="GO:0006897">
    <property type="term" value="P:endocytosis"/>
    <property type="evidence" value="ECO:0007669"/>
    <property type="project" value="InterPro"/>
</dbReference>
<dbReference type="AlphaFoldDB" id="A0A1X2GMP9"/>
<dbReference type="GO" id="GO:0007015">
    <property type="term" value="P:actin filament organization"/>
    <property type="evidence" value="ECO:0007669"/>
    <property type="project" value="InterPro"/>
</dbReference>
<dbReference type="GO" id="GO:0043130">
    <property type="term" value="F:ubiquitin binding"/>
    <property type="evidence" value="ECO:0007669"/>
    <property type="project" value="InterPro"/>
</dbReference>
<dbReference type="GO" id="GO:0007034">
    <property type="term" value="P:vacuolar transport"/>
    <property type="evidence" value="ECO:0007669"/>
    <property type="project" value="UniProtKB-ARBA"/>
</dbReference>
<sequence>MENSPQQFRRQMATNDKMRERLDILMSSPEETVEVKKTLLSLLGAWITKYKGEPGTRALAGIYENGLARFGKKPRSRSGSSAAQPSSSSPEPSSPQHRRSMPPPAKPARPVEEPTKKRTKPRSQSSAGATFHFQTAKPKIIQEIALANQHANQLANALRLVNTSADGWEIQLQHDQRLQDIRQDCEESKKIIVKYARLVEDEEWIGTLLTTNEELLKSLDMYDIMAVGEIPATFASILIDDDDLNQDLAGLQLVSVKAPLYDGNDDDPDNPFADPFADPVDVSPQPTRQRQNEYVL</sequence>
<reference evidence="3 4" key="1">
    <citation type="submission" date="2016-07" db="EMBL/GenBank/DDBJ databases">
        <title>Pervasive Adenine N6-methylation of Active Genes in Fungi.</title>
        <authorList>
            <consortium name="DOE Joint Genome Institute"/>
            <person name="Mondo S.J."/>
            <person name="Dannebaum R.O."/>
            <person name="Kuo R.C."/>
            <person name="Labutti K."/>
            <person name="Haridas S."/>
            <person name="Kuo A."/>
            <person name="Salamov A."/>
            <person name="Ahrendt S.R."/>
            <person name="Lipzen A."/>
            <person name="Sullivan W."/>
            <person name="Andreopoulos W.B."/>
            <person name="Clum A."/>
            <person name="Lindquist E."/>
            <person name="Daum C."/>
            <person name="Ramamoorthy G.K."/>
            <person name="Gryganskyi A."/>
            <person name="Culley D."/>
            <person name="Magnuson J.K."/>
            <person name="James T.Y."/>
            <person name="O'Malley M.A."/>
            <person name="Stajich J.E."/>
            <person name="Spatafora J.W."/>
            <person name="Visel A."/>
            <person name="Grigoriev I.V."/>
        </authorList>
    </citation>
    <scope>NUCLEOTIDE SEQUENCE [LARGE SCALE GENOMIC DNA]</scope>
    <source>
        <strain evidence="3 4">NRRL 3301</strain>
    </source>
</reference>
<evidence type="ECO:0000259" key="2">
    <source>
        <dbReference type="PROSITE" id="PS50179"/>
    </source>
</evidence>
<proteinExistence type="predicted"/>